<dbReference type="Proteomes" id="UP000192578">
    <property type="component" value="Unassembled WGS sequence"/>
</dbReference>
<sequence length="281" mass="31945">MLDDTTDEDEEEVAFVGEYNGERNERKQRHGQGITILPNGDRYKGQYVRNLRDGQGLYVFKGGARYEGAWRFGRKHGKGKFTYPDGSIYEGNWVNDKRYGYGIYHYQNGDMYLGQWKDGERSGYGYYLFKDSQAKYVGYWENGRRQGRGEILFGAYKYSGVFQSDSPVGPGRFIFLGGWEQQGHFIPFRAEPHVSSLVQRGQLDEEPDWPADGIPDVATTWIAERTVPSKEPAKHIKMEELMAKFDVTLTLKPPTGGATGSPTEDLENRLAKAKSGESIFK</sequence>
<dbReference type="EMBL" id="MTYJ01000148">
    <property type="protein sequence ID" value="OQV12328.1"/>
    <property type="molecule type" value="Genomic_DNA"/>
</dbReference>
<organism evidence="3 4">
    <name type="scientific">Hypsibius exemplaris</name>
    <name type="common">Freshwater tardigrade</name>
    <dbReference type="NCBI Taxonomy" id="2072580"/>
    <lineage>
        <taxon>Eukaryota</taxon>
        <taxon>Metazoa</taxon>
        <taxon>Ecdysozoa</taxon>
        <taxon>Tardigrada</taxon>
        <taxon>Eutardigrada</taxon>
        <taxon>Parachela</taxon>
        <taxon>Hypsibioidea</taxon>
        <taxon>Hypsibiidae</taxon>
        <taxon>Hypsibius</taxon>
    </lineage>
</organism>
<dbReference type="GO" id="GO:0031514">
    <property type="term" value="C:motile cilium"/>
    <property type="evidence" value="ECO:0007669"/>
    <property type="project" value="TreeGrafter"/>
</dbReference>
<dbReference type="InterPro" id="IPR003409">
    <property type="entry name" value="MORN"/>
</dbReference>
<evidence type="ECO:0000313" key="3">
    <source>
        <dbReference type="EMBL" id="OQV12328.1"/>
    </source>
</evidence>
<name>A0A1W0WAX0_HYPEX</name>
<dbReference type="FunFam" id="2.20.110.10:FF:000002">
    <property type="entry name" value="Phosphatidylinositol 4-phosphate 5-kinase 8"/>
    <property type="match status" value="1"/>
</dbReference>
<evidence type="ECO:0000256" key="1">
    <source>
        <dbReference type="ARBA" id="ARBA00022737"/>
    </source>
</evidence>
<dbReference type="Gene3D" id="2.20.110.10">
    <property type="entry name" value="Histone H3 K4-specific methyltransferase SET7/9 N-terminal domain"/>
    <property type="match status" value="2"/>
</dbReference>
<keyword evidence="1" id="KW-0677">Repeat</keyword>
<dbReference type="PANTHER" id="PTHR43215">
    <property type="entry name" value="RADIAL SPOKE HEAD 1 HOMOLOG"/>
    <property type="match status" value="1"/>
</dbReference>
<reference evidence="4" key="1">
    <citation type="submission" date="2017-01" db="EMBL/GenBank/DDBJ databases">
        <title>Comparative genomics of anhydrobiosis in the tardigrade Hypsibius dujardini.</title>
        <authorList>
            <person name="Yoshida Y."/>
            <person name="Koutsovoulos G."/>
            <person name="Laetsch D."/>
            <person name="Stevens L."/>
            <person name="Kumar S."/>
            <person name="Horikawa D."/>
            <person name="Ishino K."/>
            <person name="Komine S."/>
            <person name="Tomita M."/>
            <person name="Blaxter M."/>
            <person name="Arakawa K."/>
        </authorList>
    </citation>
    <scope>NUCLEOTIDE SEQUENCE [LARGE SCALE GENOMIC DNA]</scope>
    <source>
        <strain evidence="4">Z151</strain>
    </source>
</reference>
<comment type="caution">
    <text evidence="3">The sequence shown here is derived from an EMBL/GenBank/DDBJ whole genome shotgun (WGS) entry which is preliminary data.</text>
</comment>
<dbReference type="GO" id="GO:0035082">
    <property type="term" value="P:axoneme assembly"/>
    <property type="evidence" value="ECO:0007669"/>
    <property type="project" value="TreeGrafter"/>
</dbReference>
<evidence type="ECO:0000313" key="4">
    <source>
        <dbReference type="Proteomes" id="UP000192578"/>
    </source>
</evidence>
<keyword evidence="4" id="KW-1185">Reference proteome</keyword>
<protein>
    <submittedName>
        <fullName evidence="3">Radial spoke head 1-like protein</fullName>
    </submittedName>
</protein>
<gene>
    <name evidence="3" type="ORF">BV898_13437</name>
</gene>
<dbReference type="OrthoDB" id="423343at2759"/>
<feature type="region of interest" description="Disordered" evidence="2">
    <location>
        <begin position="252"/>
        <end position="281"/>
    </location>
</feature>
<dbReference type="PANTHER" id="PTHR43215:SF14">
    <property type="entry name" value="RADIAL SPOKE HEAD 1 HOMOLOG"/>
    <property type="match status" value="1"/>
</dbReference>
<evidence type="ECO:0000256" key="2">
    <source>
        <dbReference type="SAM" id="MobiDB-lite"/>
    </source>
</evidence>
<accession>A0A1W0WAX0</accession>
<dbReference type="SUPFAM" id="SSF82185">
    <property type="entry name" value="Histone H3 K4-specific methyltransferase SET7/9 N-terminal domain"/>
    <property type="match status" value="1"/>
</dbReference>
<dbReference type="SMART" id="SM00698">
    <property type="entry name" value="MORN"/>
    <property type="match status" value="5"/>
</dbReference>
<dbReference type="AlphaFoldDB" id="A0A1W0WAX0"/>
<proteinExistence type="predicted"/>
<dbReference type="Pfam" id="PF02493">
    <property type="entry name" value="MORN"/>
    <property type="match status" value="6"/>
</dbReference>
<dbReference type="GO" id="GO:0005634">
    <property type="term" value="C:nucleus"/>
    <property type="evidence" value="ECO:0007669"/>
    <property type="project" value="TreeGrafter"/>
</dbReference>